<dbReference type="InterPro" id="IPR050866">
    <property type="entry name" value="CNG_cation_channel"/>
</dbReference>
<feature type="compositionally biased region" description="Basic and acidic residues" evidence="9">
    <location>
        <begin position="765"/>
        <end position="774"/>
    </location>
</feature>
<evidence type="ECO:0000313" key="13">
    <source>
        <dbReference type="Proteomes" id="UP001231518"/>
    </source>
</evidence>
<dbReference type="CDD" id="cd00038">
    <property type="entry name" value="CAP_ED"/>
    <property type="match status" value="1"/>
</dbReference>
<organism evidence="12 13">
    <name type="scientific">Mythimna separata</name>
    <name type="common">Oriental armyworm</name>
    <name type="synonym">Pseudaletia separata</name>
    <dbReference type="NCBI Taxonomy" id="271217"/>
    <lineage>
        <taxon>Eukaryota</taxon>
        <taxon>Metazoa</taxon>
        <taxon>Ecdysozoa</taxon>
        <taxon>Arthropoda</taxon>
        <taxon>Hexapoda</taxon>
        <taxon>Insecta</taxon>
        <taxon>Pterygota</taxon>
        <taxon>Neoptera</taxon>
        <taxon>Endopterygota</taxon>
        <taxon>Lepidoptera</taxon>
        <taxon>Glossata</taxon>
        <taxon>Ditrysia</taxon>
        <taxon>Noctuoidea</taxon>
        <taxon>Noctuidae</taxon>
        <taxon>Noctuinae</taxon>
        <taxon>Hadenini</taxon>
        <taxon>Mythimna</taxon>
    </lineage>
</organism>
<keyword evidence="7" id="KW-0407">Ion channel</keyword>
<dbReference type="Pfam" id="PF00027">
    <property type="entry name" value="cNMP_binding"/>
    <property type="match status" value="1"/>
</dbReference>
<feature type="transmembrane region" description="Helical" evidence="10">
    <location>
        <begin position="259"/>
        <end position="284"/>
    </location>
</feature>
<dbReference type="Gene3D" id="1.10.287.70">
    <property type="match status" value="1"/>
</dbReference>
<evidence type="ECO:0000256" key="1">
    <source>
        <dbReference type="ARBA" id="ARBA00004141"/>
    </source>
</evidence>
<protein>
    <recommendedName>
        <fullName evidence="11">Cyclic nucleotide-binding domain-containing protein</fullName>
    </recommendedName>
</protein>
<evidence type="ECO:0000256" key="10">
    <source>
        <dbReference type="SAM" id="Phobius"/>
    </source>
</evidence>
<feature type="region of interest" description="Disordered" evidence="9">
    <location>
        <begin position="913"/>
        <end position="968"/>
    </location>
</feature>
<dbReference type="SUPFAM" id="SSF51206">
    <property type="entry name" value="cAMP-binding domain-like"/>
    <property type="match status" value="2"/>
</dbReference>
<feature type="transmembrane region" description="Helical" evidence="10">
    <location>
        <begin position="339"/>
        <end position="357"/>
    </location>
</feature>
<dbReference type="InterPro" id="IPR018490">
    <property type="entry name" value="cNMP-bd_dom_sf"/>
</dbReference>
<comment type="subcellular location">
    <subcellularLocation>
        <location evidence="1">Membrane</location>
        <topology evidence="1">Multi-pass membrane protein</topology>
    </subcellularLocation>
</comment>
<dbReference type="InterPro" id="IPR000595">
    <property type="entry name" value="cNMP-bd_dom"/>
</dbReference>
<dbReference type="GO" id="GO:0016020">
    <property type="term" value="C:membrane"/>
    <property type="evidence" value="ECO:0007669"/>
    <property type="project" value="UniProtKB-SubCell"/>
</dbReference>
<dbReference type="InterPro" id="IPR005821">
    <property type="entry name" value="Ion_trans_dom"/>
</dbReference>
<keyword evidence="5" id="KW-0406">Ion transport</keyword>
<keyword evidence="7" id="KW-1071">Ligand-gated ion channel</keyword>
<name>A0AAD7YS31_MYTSE</name>
<feature type="region of interest" description="Disordered" evidence="9">
    <location>
        <begin position="808"/>
        <end position="894"/>
    </location>
</feature>
<dbReference type="PANTHER" id="PTHR45638:SF11">
    <property type="entry name" value="CYCLIC NUCLEOTIDE-GATED CATION CHANNEL SUBUNIT A"/>
    <property type="match status" value="1"/>
</dbReference>
<feature type="region of interest" description="Disordered" evidence="9">
    <location>
        <begin position="555"/>
        <end position="629"/>
    </location>
</feature>
<feature type="compositionally biased region" description="Polar residues" evidence="9">
    <location>
        <begin position="808"/>
        <end position="820"/>
    </location>
</feature>
<feature type="compositionally biased region" description="Acidic residues" evidence="9">
    <location>
        <begin position="860"/>
        <end position="873"/>
    </location>
</feature>
<evidence type="ECO:0000256" key="4">
    <source>
        <dbReference type="ARBA" id="ARBA00022989"/>
    </source>
</evidence>
<gene>
    <name evidence="12" type="ORF">PYW07_000729</name>
</gene>
<evidence type="ECO:0000256" key="3">
    <source>
        <dbReference type="ARBA" id="ARBA00022692"/>
    </source>
</evidence>
<evidence type="ECO:0000256" key="9">
    <source>
        <dbReference type="SAM" id="MobiDB-lite"/>
    </source>
</evidence>
<comment type="caution">
    <text evidence="12">The sequence shown here is derived from an EMBL/GenBank/DDBJ whole genome shotgun (WGS) entry which is preliminary data.</text>
</comment>
<evidence type="ECO:0000256" key="7">
    <source>
        <dbReference type="ARBA" id="ARBA00023286"/>
    </source>
</evidence>
<dbReference type="GO" id="GO:0044877">
    <property type="term" value="F:protein-containing complex binding"/>
    <property type="evidence" value="ECO:0007669"/>
    <property type="project" value="TreeGrafter"/>
</dbReference>
<sequence>MVTDMYFVDYGGVEVSVAQGDMNSVLRLPRGSVFGNLEGTPAHRSPYTVVATSRLHLLMIKSEAFSTVTKDFPAVKELLINARMGSKGMRMYILGSEATVVKMRRDARSVPPPRTKSSMVKYIYFQEGLVQFYLIGICMSCIYLDLYNAGYQVNSTWLLITLYSLDFSFLMKILSQHALPFLVTNKSMKRIMLPIRRLYFKGEFRYDLLSILPLELFSATSAENKWMWFSILRLNRAFRIVTVYKCLRVRNESITVNLTLTTGLAVFIWFTLFVHTSTCIWYFIATVEDNLQPNSSWIYLDDGRTHCDNYYICSLYFVITTFTQNGVGDIMPKKHSEVIFVSMLMIVSTMIFMIYVGEFSNIIQYQSYRSFSFYSKFLELQAFLKNNRVSHNLVTIVNKYTLHLWRENRGLQMPQFLKSAPLSLRLRVMSAAYLHHINRHHIFEECEPAFLRQLVGCLQLYTYNEGMYVVKESEITDSMYFIHTGKVLETCEDEMANNSNVYPAGSYFGILQGLLRNTPYTHSYRTIIKSQVLTLKLDDWEYLLQHFPSSRDTIHKHMGKLGDNDENFPGGPPSAAQPTPEYEAPLEAQDPAPGPSRNVASVVAPVKPEATSPDIGNQPDGPAIDKIPKEEERSVDPIAFEEKSKHGFFGQIANIAKKLMGRVSDPDLEGPDGKDVLLLEEDVEATEALLAQFEKARRRELEEKKLRSRRKIFFAQQEEIEKHMFSLGLKESMSQNQLTAIDSETLTSRPLRVREEEETEQNLGHIDEPKVERQETEIDLTVDLSHLQIEDETDKPVKLVPVTSSNQLYSSSEVPETQPAQVIKGHQATDTPPSKSRDTPSGSVREPQSTNTSGSKPAEEVAEVSLDNDDAVETDTSGGALKTIKLHSESDISQSEMGLVKSVTNVKLEIAKRHAETPTPVGSPGPSLGKQTESTISISSKTKRKAVIDLTEKQKSPGTAPSEAVPSNYDEILFPAIVPPADTEPEFFKRASLKDDSSSGKPFIRVRYEDEKSDGGQQDAEEKEDEEGDDVKVKLTRVMTLDSDEPEFTAAEPKEGDAESPSTSAAMTSKKDKKPYKRETMD</sequence>
<dbReference type="PROSITE" id="PS50042">
    <property type="entry name" value="CNMP_BINDING_3"/>
    <property type="match status" value="2"/>
</dbReference>
<keyword evidence="2" id="KW-0813">Transport</keyword>
<dbReference type="PANTHER" id="PTHR45638">
    <property type="entry name" value="CYCLIC NUCLEOTIDE-GATED CATION CHANNEL SUBUNIT A"/>
    <property type="match status" value="1"/>
</dbReference>
<feature type="region of interest" description="Disordered" evidence="9">
    <location>
        <begin position="740"/>
        <end position="774"/>
    </location>
</feature>
<feature type="transmembrane region" description="Helical" evidence="10">
    <location>
        <begin position="122"/>
        <end position="145"/>
    </location>
</feature>
<feature type="compositionally biased region" description="Polar residues" evidence="9">
    <location>
        <begin position="828"/>
        <end position="855"/>
    </location>
</feature>
<keyword evidence="4 10" id="KW-1133">Transmembrane helix</keyword>
<feature type="compositionally biased region" description="Acidic residues" evidence="9">
    <location>
        <begin position="1019"/>
        <end position="1029"/>
    </location>
</feature>
<feature type="region of interest" description="Disordered" evidence="9">
    <location>
        <begin position="988"/>
        <end position="1082"/>
    </location>
</feature>
<dbReference type="AlphaFoldDB" id="A0AAD7YS31"/>
<evidence type="ECO:0000256" key="8">
    <source>
        <dbReference type="SAM" id="Coils"/>
    </source>
</evidence>
<feature type="domain" description="Cyclic nucleotide-binding" evidence="11">
    <location>
        <begin position="442"/>
        <end position="544"/>
    </location>
</feature>
<dbReference type="InterPro" id="IPR014710">
    <property type="entry name" value="RmlC-like_jellyroll"/>
</dbReference>
<evidence type="ECO:0000259" key="11">
    <source>
        <dbReference type="PROSITE" id="PS50042"/>
    </source>
</evidence>
<dbReference type="Proteomes" id="UP001231518">
    <property type="component" value="Chromosome 10"/>
</dbReference>
<dbReference type="Gene3D" id="2.60.120.10">
    <property type="entry name" value="Jelly Rolls"/>
    <property type="match status" value="2"/>
</dbReference>
<reference evidence="12" key="1">
    <citation type="submission" date="2023-03" db="EMBL/GenBank/DDBJ databases">
        <title>Chromosome-level genomes of two armyworms, Mythimna separata and Mythimna loreyi, provide insights into the biosynthesis and reception of sex pheromones.</title>
        <authorList>
            <person name="Zhao H."/>
        </authorList>
    </citation>
    <scope>NUCLEOTIDE SEQUENCE</scope>
    <source>
        <strain evidence="12">BeijingLab</strain>
        <tissue evidence="12">Pupa</tissue>
    </source>
</reference>
<evidence type="ECO:0000256" key="5">
    <source>
        <dbReference type="ARBA" id="ARBA00023065"/>
    </source>
</evidence>
<dbReference type="SMART" id="SM00100">
    <property type="entry name" value="cNMP"/>
    <property type="match status" value="1"/>
</dbReference>
<evidence type="ECO:0000256" key="6">
    <source>
        <dbReference type="ARBA" id="ARBA00023136"/>
    </source>
</evidence>
<feature type="domain" description="Cyclic nucleotide-binding" evidence="11">
    <location>
        <begin position="1"/>
        <end position="68"/>
    </location>
</feature>
<feature type="compositionally biased region" description="Basic and acidic residues" evidence="9">
    <location>
        <begin position="946"/>
        <end position="955"/>
    </location>
</feature>
<dbReference type="EMBL" id="JARGEI010000009">
    <property type="protein sequence ID" value="KAJ8726031.1"/>
    <property type="molecule type" value="Genomic_DNA"/>
</dbReference>
<dbReference type="GO" id="GO:0005221">
    <property type="term" value="F:intracellularly cyclic nucleotide-activated monoatomic cation channel activity"/>
    <property type="evidence" value="ECO:0007669"/>
    <property type="project" value="InterPro"/>
</dbReference>
<keyword evidence="6 10" id="KW-0472">Membrane</keyword>
<feature type="compositionally biased region" description="Basic and acidic residues" evidence="9">
    <location>
        <begin position="988"/>
        <end position="998"/>
    </location>
</feature>
<evidence type="ECO:0000313" key="12">
    <source>
        <dbReference type="EMBL" id="KAJ8726031.1"/>
    </source>
</evidence>
<keyword evidence="13" id="KW-1185">Reference proteome</keyword>
<evidence type="ECO:0000256" key="2">
    <source>
        <dbReference type="ARBA" id="ARBA00022448"/>
    </source>
</evidence>
<keyword evidence="3 10" id="KW-0812">Transmembrane</keyword>
<dbReference type="Pfam" id="PF00520">
    <property type="entry name" value="Ion_trans"/>
    <property type="match status" value="1"/>
</dbReference>
<keyword evidence="8" id="KW-0175">Coiled coil</keyword>
<proteinExistence type="predicted"/>
<feature type="transmembrane region" description="Helical" evidence="10">
    <location>
        <begin position="157"/>
        <end position="183"/>
    </location>
</feature>
<dbReference type="SUPFAM" id="SSF81324">
    <property type="entry name" value="Voltage-gated potassium channels"/>
    <property type="match status" value="1"/>
</dbReference>
<feature type="coiled-coil region" evidence="8">
    <location>
        <begin position="676"/>
        <end position="711"/>
    </location>
</feature>
<accession>A0AAD7YS31</accession>